<accession>A0ABV1MRX7</accession>
<evidence type="ECO:0000313" key="2">
    <source>
        <dbReference type="Proteomes" id="UP001478862"/>
    </source>
</evidence>
<evidence type="ECO:0008006" key="3">
    <source>
        <dbReference type="Google" id="ProtNLM"/>
    </source>
</evidence>
<organism evidence="1 2">
    <name type="scientific">Lysinibacillus zambalensis</name>
    <dbReference type="NCBI Taxonomy" id="3160866"/>
    <lineage>
        <taxon>Bacteria</taxon>
        <taxon>Bacillati</taxon>
        <taxon>Bacillota</taxon>
        <taxon>Bacilli</taxon>
        <taxon>Bacillales</taxon>
        <taxon>Bacillaceae</taxon>
        <taxon>Lysinibacillus</taxon>
    </lineage>
</organism>
<keyword evidence="2" id="KW-1185">Reference proteome</keyword>
<dbReference type="RefSeq" id="WP_349659895.1">
    <property type="nucleotide sequence ID" value="NZ_JBEGDG010000007.1"/>
</dbReference>
<dbReference type="EMBL" id="JBEGDG010000007">
    <property type="protein sequence ID" value="MEQ6355266.1"/>
    <property type="molecule type" value="Genomic_DNA"/>
</dbReference>
<dbReference type="Proteomes" id="UP001478862">
    <property type="component" value="Unassembled WGS sequence"/>
</dbReference>
<sequence length="117" mass="13730">MKAREIYRLNHSYEEGHGGKVRPVLIFILTTTPNEFLALKITSTPRPQNRVEITHWQEANLDHISYVQCDRLSPMMLDGEAELIGILEQSDYDKVVLKVNEFYPRLQKEYEKSLKRP</sequence>
<name>A0ABV1MRX7_9BACI</name>
<gene>
    <name evidence="1" type="ORF">ABNX05_11610</name>
</gene>
<dbReference type="SUPFAM" id="SSF50118">
    <property type="entry name" value="Cell growth inhibitor/plasmid maintenance toxic component"/>
    <property type="match status" value="1"/>
</dbReference>
<comment type="caution">
    <text evidence="1">The sequence shown here is derived from an EMBL/GenBank/DDBJ whole genome shotgun (WGS) entry which is preliminary data.</text>
</comment>
<reference evidence="1 2" key="1">
    <citation type="submission" date="2024-06" db="EMBL/GenBank/DDBJ databases">
        <title>Lysinibacillus zambalefons sp. nov., a Novel Firmicute Isolated from the Poon Bato Zambales Hyperalkaline Spring.</title>
        <authorList>
            <person name="Aja J.A."/>
            <person name="Lazaro J.E.H."/>
            <person name="Llorin L.D."/>
            <person name="Lim K.R."/>
            <person name="Teodosio J."/>
            <person name="Dalisay D.S."/>
        </authorList>
    </citation>
    <scope>NUCLEOTIDE SEQUENCE [LARGE SCALE GENOMIC DNA]</scope>
    <source>
        <strain evidence="1 2">M3</strain>
    </source>
</reference>
<evidence type="ECO:0000313" key="1">
    <source>
        <dbReference type="EMBL" id="MEQ6355266.1"/>
    </source>
</evidence>
<proteinExistence type="predicted"/>
<protein>
    <recommendedName>
        <fullName evidence="3">Type II toxin-antitoxin system PemK/MazF family toxin</fullName>
    </recommendedName>
</protein>